<keyword evidence="4" id="KW-1185">Reference proteome</keyword>
<dbReference type="EMBL" id="JYNX01000019">
    <property type="protein sequence ID" value="KMO84101.1"/>
    <property type="molecule type" value="Genomic_DNA"/>
</dbReference>
<evidence type="ECO:0000256" key="2">
    <source>
        <dbReference type="SAM" id="Phobius"/>
    </source>
</evidence>
<dbReference type="Proteomes" id="UP000036176">
    <property type="component" value="Unassembled WGS sequence"/>
</dbReference>
<feature type="transmembrane region" description="Helical" evidence="2">
    <location>
        <begin position="9"/>
        <end position="30"/>
    </location>
</feature>
<protein>
    <submittedName>
        <fullName evidence="3">Uncharacterized protein</fullName>
    </submittedName>
</protein>
<feature type="transmembrane region" description="Helical" evidence="2">
    <location>
        <begin position="45"/>
        <end position="65"/>
    </location>
</feature>
<dbReference type="RefSeq" id="WP_048417013.1">
    <property type="nucleotide sequence ID" value="NZ_JYNX01000019.1"/>
</dbReference>
<keyword evidence="2" id="KW-0472">Membrane</keyword>
<feature type="compositionally biased region" description="Low complexity" evidence="1">
    <location>
        <begin position="241"/>
        <end position="254"/>
    </location>
</feature>
<evidence type="ECO:0000313" key="3">
    <source>
        <dbReference type="EMBL" id="KMO84101.1"/>
    </source>
</evidence>
<dbReference type="OrthoDB" id="5185958at2"/>
<name>A0A0J6ZH02_MYCCU</name>
<comment type="caution">
    <text evidence="3">The sequence shown here is derived from an EMBL/GenBank/DDBJ whole genome shotgun (WGS) entry which is preliminary data.</text>
</comment>
<keyword evidence="2" id="KW-1133">Transmembrane helix</keyword>
<organism evidence="3 4">
    <name type="scientific">Mycolicibacterium chubuense</name>
    <name type="common">Mycobacterium chubuense</name>
    <dbReference type="NCBI Taxonomy" id="1800"/>
    <lineage>
        <taxon>Bacteria</taxon>
        <taxon>Bacillati</taxon>
        <taxon>Actinomycetota</taxon>
        <taxon>Actinomycetes</taxon>
        <taxon>Mycobacteriales</taxon>
        <taxon>Mycobacteriaceae</taxon>
        <taxon>Mycolicibacterium</taxon>
    </lineage>
</organism>
<sequence length="254" mass="29057">MLATKRQKALLALTVILLIAFVVVVGTFIVPDRAADLWMDAAEGALQLAVVTVIGGAVAATYRRIDSDRERRRARDELRFEIFQQLSSGYQQLRRVRRNLKFAGIHILQSSSVRPRLRPEQIAMLRDGMVELVQVTTMLEQITQELDVRIVFDRREEMFEALFKIVAYNERLIHEWQKRGVEFWDAESGDVRDLPALAEFLADTQVSFRPNVRVPYDDLIRAVQQQLLQQSRKRCLSAPTRGPSRRPASGAAAR</sequence>
<feature type="region of interest" description="Disordered" evidence="1">
    <location>
        <begin position="232"/>
        <end position="254"/>
    </location>
</feature>
<proteinExistence type="predicted"/>
<evidence type="ECO:0000313" key="4">
    <source>
        <dbReference type="Proteomes" id="UP000036176"/>
    </source>
</evidence>
<gene>
    <name evidence="3" type="ORF">MCHUDSM44219_00906</name>
</gene>
<accession>A0A0J6ZH02</accession>
<reference evidence="3 4" key="1">
    <citation type="journal article" date="2015" name="Genome Biol. Evol.">
        <title>Characterization of Three Mycobacterium spp. with Potential Use in Bioremediation by Genome Sequencing and Comparative Genomics.</title>
        <authorList>
            <person name="Das S."/>
            <person name="Pettersson B.M."/>
            <person name="Behra P.R."/>
            <person name="Ramesh M."/>
            <person name="Dasgupta S."/>
            <person name="Bhattacharya A."/>
            <person name="Kirsebom L.A."/>
        </authorList>
    </citation>
    <scope>NUCLEOTIDE SEQUENCE [LARGE SCALE GENOMIC DNA]</scope>
    <source>
        <strain evidence="3 4">DSM 44219</strain>
    </source>
</reference>
<dbReference type="AlphaFoldDB" id="A0A0J6ZH02"/>
<evidence type="ECO:0000256" key="1">
    <source>
        <dbReference type="SAM" id="MobiDB-lite"/>
    </source>
</evidence>
<keyword evidence="2" id="KW-0812">Transmembrane</keyword>